<feature type="domain" description="Putative restriction endonuclease" evidence="1">
    <location>
        <begin position="19"/>
        <end position="193"/>
    </location>
</feature>
<proteinExistence type="predicted"/>
<dbReference type="Pfam" id="PF05685">
    <property type="entry name" value="Uma2"/>
    <property type="match status" value="1"/>
</dbReference>
<dbReference type="InterPro" id="IPR008538">
    <property type="entry name" value="Uma2"/>
</dbReference>
<dbReference type="InterPro" id="IPR011335">
    <property type="entry name" value="Restrct_endonuc-II-like"/>
</dbReference>
<dbReference type="KEGG" id="wna:KA717_21590"/>
<keyword evidence="2" id="KW-0540">Nuclease</keyword>
<evidence type="ECO:0000313" key="2">
    <source>
        <dbReference type="EMBL" id="UXE58624.1"/>
    </source>
</evidence>
<keyword evidence="2" id="KW-0255">Endonuclease</keyword>
<evidence type="ECO:0000259" key="1">
    <source>
        <dbReference type="Pfam" id="PF05685"/>
    </source>
</evidence>
<dbReference type="SUPFAM" id="SSF52980">
    <property type="entry name" value="Restriction endonuclease-like"/>
    <property type="match status" value="1"/>
</dbReference>
<protein>
    <submittedName>
        <fullName evidence="2">Uma2 family endonuclease</fullName>
    </submittedName>
</protein>
<dbReference type="PANTHER" id="PTHR35400:SF1">
    <property type="entry name" value="SLR1083 PROTEIN"/>
    <property type="match status" value="1"/>
</dbReference>
<keyword evidence="2" id="KW-0378">Hydrolase</keyword>
<sequence length="212" mass="23988">MTSLQVKPRTDSWVLATWDDYINQLNDPIYQQAKGYYYKGHMRIEMSPVSFDHGQDHVIIIFAVNLFVALKQIPATGLDTTTFRKIGVRECQPDVAYYLGENAKTIPSGTGIVNLDQYPSPNLAIEIARSSLLDDLGTKRSLYEELGVNEYWVVDVQEAQLLAYSMMNQGSQRIQVSQVLPKLEVAVLEEALQRSRQTNQAEVGAWLLSQFQ</sequence>
<dbReference type="Proteomes" id="UP001065613">
    <property type="component" value="Chromosome"/>
</dbReference>
<dbReference type="AlphaFoldDB" id="A0A977KS30"/>
<gene>
    <name evidence="2" type="ORF">KA717_21590</name>
</gene>
<organism evidence="2">
    <name type="scientific">Woronichinia naegeliana WA131</name>
    <dbReference type="NCBI Taxonomy" id="2824559"/>
    <lineage>
        <taxon>Bacteria</taxon>
        <taxon>Bacillati</taxon>
        <taxon>Cyanobacteriota</taxon>
        <taxon>Cyanophyceae</taxon>
        <taxon>Synechococcales</taxon>
        <taxon>Coelosphaeriaceae</taxon>
        <taxon>Woronichinia</taxon>
    </lineage>
</organism>
<name>A0A977KS30_9CYAN</name>
<dbReference type="EMBL" id="CP073041">
    <property type="protein sequence ID" value="UXE58624.1"/>
    <property type="molecule type" value="Genomic_DNA"/>
</dbReference>
<reference evidence="2" key="1">
    <citation type="submission" date="2021-04" db="EMBL/GenBank/DDBJ databases">
        <title>Genome sequence of Woronichinia naegeliana from Washington state freshwater lake bloom.</title>
        <authorList>
            <person name="Dreher T.W."/>
        </authorList>
    </citation>
    <scope>NUCLEOTIDE SEQUENCE</scope>
    <source>
        <strain evidence="2">WA131</strain>
    </source>
</reference>
<dbReference type="PANTHER" id="PTHR35400">
    <property type="entry name" value="SLR1083 PROTEIN"/>
    <property type="match status" value="1"/>
</dbReference>
<dbReference type="GO" id="GO:0004519">
    <property type="term" value="F:endonuclease activity"/>
    <property type="evidence" value="ECO:0007669"/>
    <property type="project" value="UniProtKB-KW"/>
</dbReference>
<accession>A0A977KS30</accession>
<dbReference type="InterPro" id="IPR012296">
    <property type="entry name" value="Nuclease_put_TT1808"/>
</dbReference>
<dbReference type="CDD" id="cd06260">
    <property type="entry name" value="DUF820-like"/>
    <property type="match status" value="1"/>
</dbReference>
<dbReference type="Gene3D" id="3.90.1570.10">
    <property type="entry name" value="tt1808, chain A"/>
    <property type="match status" value="1"/>
</dbReference>